<evidence type="ECO:0000313" key="3">
    <source>
        <dbReference type="Proteomes" id="UP000026739"/>
    </source>
</evidence>
<protein>
    <recommendedName>
        <fullName evidence="4">Fis family transcriptional regulator</fullName>
    </recommendedName>
</protein>
<name>A0A059L3X8_9PSED</name>
<feature type="compositionally biased region" description="Low complexity" evidence="1">
    <location>
        <begin position="114"/>
        <end position="125"/>
    </location>
</feature>
<dbReference type="AlphaFoldDB" id="A0A059L3X8"/>
<feature type="region of interest" description="Disordered" evidence="1">
    <location>
        <begin position="106"/>
        <end position="135"/>
    </location>
</feature>
<sequence length="135" mass="15098">MPLSKRDQAHIDRRLVATLTEACETAKVEILGFCWLTHEIDYDRFPSSLRVIWVFDTQANKDQALASGQGERMLELTAVALSEADVLVSPVSAHVQFDSEEACQRANGGNWQQRLSRSLTSKTSSPQPRKGSPRR</sequence>
<evidence type="ECO:0008006" key="4">
    <source>
        <dbReference type="Google" id="ProtNLM"/>
    </source>
</evidence>
<dbReference type="EMBL" id="AZQQ01000074">
    <property type="protein sequence ID" value="KDD69028.1"/>
    <property type="molecule type" value="Genomic_DNA"/>
</dbReference>
<gene>
    <name evidence="2" type="ORF">V466_11410</name>
</gene>
<proteinExistence type="predicted"/>
<evidence type="ECO:0000313" key="2">
    <source>
        <dbReference type="EMBL" id="KDD69028.1"/>
    </source>
</evidence>
<evidence type="ECO:0000256" key="1">
    <source>
        <dbReference type="SAM" id="MobiDB-lite"/>
    </source>
</evidence>
<organism evidence="2 3">
    <name type="scientific">Pseudomonas mandelii PD30</name>
    <dbReference type="NCBI Taxonomy" id="1419583"/>
    <lineage>
        <taxon>Bacteria</taxon>
        <taxon>Pseudomonadati</taxon>
        <taxon>Pseudomonadota</taxon>
        <taxon>Gammaproteobacteria</taxon>
        <taxon>Pseudomonadales</taxon>
        <taxon>Pseudomonadaceae</taxon>
        <taxon>Pseudomonas</taxon>
    </lineage>
</organism>
<comment type="caution">
    <text evidence="2">The sequence shown here is derived from an EMBL/GenBank/DDBJ whole genome shotgun (WGS) entry which is preliminary data.</text>
</comment>
<dbReference type="eggNOG" id="ENOG50330NG">
    <property type="taxonomic scope" value="Bacteria"/>
</dbReference>
<dbReference type="Proteomes" id="UP000026739">
    <property type="component" value="Unassembled WGS sequence"/>
</dbReference>
<dbReference type="RefSeq" id="WP_033056630.1">
    <property type="nucleotide sequence ID" value="NZ_AZQQ01000074.1"/>
</dbReference>
<accession>A0A059L3X8</accession>
<reference evidence="2 3" key="1">
    <citation type="submission" date="2013-12" db="EMBL/GenBank/DDBJ databases">
        <authorList>
            <person name="Formusa P.A."/>
            <person name="Habash M."/>
            <person name="Lee H."/>
            <person name="Trevors J.T."/>
        </authorList>
    </citation>
    <scope>NUCLEOTIDE SEQUENCE [LARGE SCALE GENOMIC DNA]</scope>
    <source>
        <strain evidence="2 3">PD30</strain>
    </source>
</reference>